<dbReference type="InterPro" id="IPR012341">
    <property type="entry name" value="6hp_glycosidase-like_sf"/>
</dbReference>
<dbReference type="InterPro" id="IPR052369">
    <property type="entry name" value="UG_Glycosaminoglycan_Hydrolase"/>
</dbReference>
<dbReference type="EMBL" id="JBHUDG010000020">
    <property type="protein sequence ID" value="MFD1630802.1"/>
    <property type="molecule type" value="Genomic_DNA"/>
</dbReference>
<dbReference type="SUPFAM" id="SSF48208">
    <property type="entry name" value="Six-hairpin glycosidases"/>
    <property type="match status" value="1"/>
</dbReference>
<dbReference type="InterPro" id="IPR010905">
    <property type="entry name" value="Glyco_hydro_88"/>
</dbReference>
<name>A0ABW4IFR8_9SPHI</name>
<dbReference type="RefSeq" id="WP_379663181.1">
    <property type="nucleotide sequence ID" value="NZ_JBHUDG010000020.1"/>
</dbReference>
<proteinExistence type="inferred from homology"/>
<evidence type="ECO:0000256" key="1">
    <source>
        <dbReference type="ARBA" id="ARBA00022801"/>
    </source>
</evidence>
<dbReference type="Proteomes" id="UP001597118">
    <property type="component" value="Unassembled WGS sequence"/>
</dbReference>
<comment type="caution">
    <text evidence="3">The sequence shown here is derived from an EMBL/GenBank/DDBJ whole genome shotgun (WGS) entry which is preliminary data.</text>
</comment>
<gene>
    <name evidence="3" type="ORF">ACFSAH_13005</name>
</gene>
<dbReference type="GO" id="GO:0016787">
    <property type="term" value="F:hydrolase activity"/>
    <property type="evidence" value="ECO:0007669"/>
    <property type="project" value="UniProtKB-KW"/>
</dbReference>
<dbReference type="Gene3D" id="1.50.10.10">
    <property type="match status" value="1"/>
</dbReference>
<keyword evidence="4" id="KW-1185">Reference proteome</keyword>
<dbReference type="Pfam" id="PF07470">
    <property type="entry name" value="Glyco_hydro_88"/>
    <property type="match status" value="1"/>
</dbReference>
<dbReference type="PANTHER" id="PTHR36845:SF1">
    <property type="entry name" value="HYDROLASE, PUTATIVE (AFU_ORTHOLOGUE AFUA_7G05090)-RELATED"/>
    <property type="match status" value="1"/>
</dbReference>
<keyword evidence="1 3" id="KW-0378">Hydrolase</keyword>
<accession>A0ABW4IFR8</accession>
<reference evidence="4" key="1">
    <citation type="journal article" date="2019" name="Int. J. Syst. Evol. Microbiol.">
        <title>The Global Catalogue of Microorganisms (GCM) 10K type strain sequencing project: providing services to taxonomists for standard genome sequencing and annotation.</title>
        <authorList>
            <consortium name="The Broad Institute Genomics Platform"/>
            <consortium name="The Broad Institute Genome Sequencing Center for Infectious Disease"/>
            <person name="Wu L."/>
            <person name="Ma J."/>
        </authorList>
    </citation>
    <scope>NUCLEOTIDE SEQUENCE [LARGE SCALE GENOMIC DNA]</scope>
    <source>
        <strain evidence="4">CCUG 53762</strain>
    </source>
</reference>
<dbReference type="InterPro" id="IPR008928">
    <property type="entry name" value="6-hairpin_glycosidase_sf"/>
</dbReference>
<comment type="similarity">
    <text evidence="2">Belongs to the glycosyl hydrolase 88 family.</text>
</comment>
<protein>
    <submittedName>
        <fullName evidence="3">Glycoside hydrolase family 88 protein</fullName>
    </submittedName>
</protein>
<dbReference type="PANTHER" id="PTHR36845">
    <property type="entry name" value="HYDROLASE, PUTATIVE (AFU_ORTHOLOGUE AFUA_7G05090)-RELATED"/>
    <property type="match status" value="1"/>
</dbReference>
<organism evidence="3 4">
    <name type="scientific">Pseudopedobacter beijingensis</name>
    <dbReference type="NCBI Taxonomy" id="1207056"/>
    <lineage>
        <taxon>Bacteria</taxon>
        <taxon>Pseudomonadati</taxon>
        <taxon>Bacteroidota</taxon>
        <taxon>Sphingobacteriia</taxon>
        <taxon>Sphingobacteriales</taxon>
        <taxon>Sphingobacteriaceae</taxon>
        <taxon>Pseudopedobacter</taxon>
    </lineage>
</organism>
<evidence type="ECO:0000256" key="2">
    <source>
        <dbReference type="ARBA" id="ARBA00038358"/>
    </source>
</evidence>
<evidence type="ECO:0000313" key="4">
    <source>
        <dbReference type="Proteomes" id="UP001597118"/>
    </source>
</evidence>
<sequence length="401" mass="46367">MMLKRLKISFGWVFLLFMLVGKSEGKAQVNLKKEVKQAEEQTVFMLKDIDEIKKTNESKGWVAPRTLENGVLKLVPSRDWTSGFFAGELWYLYDLTKKANWKIVADQYTRLLEKEKDNNKTHDMGFKIYCSYGNAYRLTGDEYYKNVIVHSAKTLATRYSPKVKAIRSWDHNSQKWAFPVIIDNMMNLELLFEATKLTGDSIYHKIAVDHANTTLENHFRKDYSSYHVIGYDPETGKVLQRNTHQGYSDESAWARGQAWAIYGYTMCYRYTSDKKYLQQAENVVNYVFTHKNMPEDLIPFWDFDAPDIPNEPRDVSAATVIASALLELSGYSVQQKEYIKKANVILSNISKHYTSKPGGNRGFILSYSTGSKPSNLEVNVPLSYADYYYLEALNRYRIISK</sequence>
<evidence type="ECO:0000313" key="3">
    <source>
        <dbReference type="EMBL" id="MFD1630802.1"/>
    </source>
</evidence>